<sequence>MEEHRPPTRWGAKMTLEQLVGLSGGCVAEDVEGRVEADADITASERVKDCEKGQKKSQERKARDKHEDNVATRVEQSAAHAWFLRKFVPIKYHAECEEVYEGDERAKAKVSDAACTSGHPPQGTV</sequence>
<name>R7RXP0_STEHR</name>
<evidence type="ECO:0000313" key="3">
    <source>
        <dbReference type="Proteomes" id="UP000053927"/>
    </source>
</evidence>
<dbReference type="AlphaFoldDB" id="R7RXP0"/>
<feature type="compositionally biased region" description="Basic and acidic residues" evidence="1">
    <location>
        <begin position="45"/>
        <end position="70"/>
    </location>
</feature>
<dbReference type="KEGG" id="shs:STEHIDRAFT_116763"/>
<accession>R7RXP0</accession>
<protein>
    <submittedName>
        <fullName evidence="2">Uncharacterized protein</fullName>
    </submittedName>
</protein>
<feature type="region of interest" description="Disordered" evidence="1">
    <location>
        <begin position="45"/>
        <end position="72"/>
    </location>
</feature>
<reference evidence="3" key="1">
    <citation type="journal article" date="2012" name="Science">
        <title>The Paleozoic origin of enzymatic lignin decomposition reconstructed from 31 fungal genomes.</title>
        <authorList>
            <person name="Floudas D."/>
            <person name="Binder M."/>
            <person name="Riley R."/>
            <person name="Barry K."/>
            <person name="Blanchette R.A."/>
            <person name="Henrissat B."/>
            <person name="Martinez A.T."/>
            <person name="Otillar R."/>
            <person name="Spatafora J.W."/>
            <person name="Yadav J.S."/>
            <person name="Aerts A."/>
            <person name="Benoit I."/>
            <person name="Boyd A."/>
            <person name="Carlson A."/>
            <person name="Copeland A."/>
            <person name="Coutinho P.M."/>
            <person name="de Vries R.P."/>
            <person name="Ferreira P."/>
            <person name="Findley K."/>
            <person name="Foster B."/>
            <person name="Gaskell J."/>
            <person name="Glotzer D."/>
            <person name="Gorecki P."/>
            <person name="Heitman J."/>
            <person name="Hesse C."/>
            <person name="Hori C."/>
            <person name="Igarashi K."/>
            <person name="Jurgens J.A."/>
            <person name="Kallen N."/>
            <person name="Kersten P."/>
            <person name="Kohler A."/>
            <person name="Kuees U."/>
            <person name="Kumar T.K.A."/>
            <person name="Kuo A."/>
            <person name="LaButti K."/>
            <person name="Larrondo L.F."/>
            <person name="Lindquist E."/>
            <person name="Ling A."/>
            <person name="Lombard V."/>
            <person name="Lucas S."/>
            <person name="Lundell T."/>
            <person name="Martin R."/>
            <person name="McLaughlin D.J."/>
            <person name="Morgenstern I."/>
            <person name="Morin E."/>
            <person name="Murat C."/>
            <person name="Nagy L.G."/>
            <person name="Nolan M."/>
            <person name="Ohm R.A."/>
            <person name="Patyshakuliyeva A."/>
            <person name="Rokas A."/>
            <person name="Ruiz-Duenas F.J."/>
            <person name="Sabat G."/>
            <person name="Salamov A."/>
            <person name="Samejima M."/>
            <person name="Schmutz J."/>
            <person name="Slot J.C."/>
            <person name="St John F."/>
            <person name="Stenlid J."/>
            <person name="Sun H."/>
            <person name="Sun S."/>
            <person name="Syed K."/>
            <person name="Tsang A."/>
            <person name="Wiebenga A."/>
            <person name="Young D."/>
            <person name="Pisabarro A."/>
            <person name="Eastwood D.C."/>
            <person name="Martin F."/>
            <person name="Cullen D."/>
            <person name="Grigoriev I.V."/>
            <person name="Hibbett D.S."/>
        </authorList>
    </citation>
    <scope>NUCLEOTIDE SEQUENCE [LARGE SCALE GENOMIC DNA]</scope>
    <source>
        <strain evidence="3">FP-91666</strain>
    </source>
</reference>
<dbReference type="GeneID" id="18795975"/>
<dbReference type="Proteomes" id="UP000053927">
    <property type="component" value="Unassembled WGS sequence"/>
</dbReference>
<dbReference type="EMBL" id="JH687409">
    <property type="protein sequence ID" value="EIM79137.1"/>
    <property type="molecule type" value="Genomic_DNA"/>
</dbReference>
<evidence type="ECO:0000256" key="1">
    <source>
        <dbReference type="SAM" id="MobiDB-lite"/>
    </source>
</evidence>
<keyword evidence="3" id="KW-1185">Reference proteome</keyword>
<gene>
    <name evidence="2" type="ORF">STEHIDRAFT_116763</name>
</gene>
<dbReference type="RefSeq" id="XP_007311757.1">
    <property type="nucleotide sequence ID" value="XM_007311695.1"/>
</dbReference>
<evidence type="ECO:0000313" key="2">
    <source>
        <dbReference type="EMBL" id="EIM79137.1"/>
    </source>
</evidence>
<proteinExistence type="predicted"/>
<organism evidence="2 3">
    <name type="scientific">Stereum hirsutum (strain FP-91666)</name>
    <name type="common">White-rot fungus</name>
    <dbReference type="NCBI Taxonomy" id="721885"/>
    <lineage>
        <taxon>Eukaryota</taxon>
        <taxon>Fungi</taxon>
        <taxon>Dikarya</taxon>
        <taxon>Basidiomycota</taxon>
        <taxon>Agaricomycotina</taxon>
        <taxon>Agaricomycetes</taxon>
        <taxon>Russulales</taxon>
        <taxon>Stereaceae</taxon>
        <taxon>Stereum</taxon>
    </lineage>
</organism>